<keyword evidence="4 15" id="KW-0645">Protease</keyword>
<evidence type="ECO:0000256" key="5">
    <source>
        <dbReference type="ARBA" id="ARBA00022692"/>
    </source>
</evidence>
<dbReference type="InterPro" id="IPR003593">
    <property type="entry name" value="AAA+_ATPase"/>
</dbReference>
<dbReference type="PANTHER" id="PTHR23076:SF97">
    <property type="entry name" value="ATP-DEPENDENT ZINC METALLOPROTEASE YME1L1"/>
    <property type="match status" value="1"/>
</dbReference>
<dbReference type="Gene3D" id="1.10.8.60">
    <property type="match status" value="1"/>
</dbReference>
<dbReference type="NCBIfam" id="TIGR01241">
    <property type="entry name" value="FtsH_fam"/>
    <property type="match status" value="1"/>
</dbReference>
<evidence type="ECO:0000313" key="19">
    <source>
        <dbReference type="Proteomes" id="UP000179001"/>
    </source>
</evidence>
<feature type="binding site" evidence="15">
    <location>
        <position position="502"/>
    </location>
    <ligand>
        <name>Zn(2+)</name>
        <dbReference type="ChEBI" id="CHEBI:29105"/>
        <note>catalytic</note>
    </ligand>
</feature>
<keyword evidence="7 15" id="KW-0547">Nucleotide-binding</keyword>
<dbReference type="GO" id="GO:0005524">
    <property type="term" value="F:ATP binding"/>
    <property type="evidence" value="ECO:0007669"/>
    <property type="project" value="UniProtKB-UniRule"/>
</dbReference>
<dbReference type="SUPFAM" id="SSF52540">
    <property type="entry name" value="P-loop containing nucleoside triphosphate hydrolases"/>
    <property type="match status" value="1"/>
</dbReference>
<dbReference type="PANTHER" id="PTHR23076">
    <property type="entry name" value="METALLOPROTEASE M41 FTSH"/>
    <property type="match status" value="1"/>
</dbReference>
<comment type="cofactor">
    <cofactor evidence="15">
        <name>Zn(2+)</name>
        <dbReference type="ChEBI" id="CHEBI:29105"/>
    </cofactor>
    <text evidence="15">Binds 1 zinc ion per subunit.</text>
</comment>
<evidence type="ECO:0000256" key="3">
    <source>
        <dbReference type="ARBA" id="ARBA00022475"/>
    </source>
</evidence>
<feature type="active site" evidence="15">
    <location>
        <position position="427"/>
    </location>
</feature>
<dbReference type="InterPro" id="IPR041569">
    <property type="entry name" value="AAA_lid_3"/>
</dbReference>
<protein>
    <recommendedName>
        <fullName evidence="15">ATP-dependent zinc metalloprotease FtsH</fullName>
        <ecNumber evidence="15">3.4.24.-</ecNumber>
    </recommendedName>
</protein>
<dbReference type="Gene3D" id="1.20.58.760">
    <property type="entry name" value="Peptidase M41"/>
    <property type="match status" value="1"/>
</dbReference>
<keyword evidence="3 15" id="KW-1003">Cell membrane</keyword>
<comment type="caution">
    <text evidence="18">The sequence shown here is derived from an EMBL/GenBank/DDBJ whole genome shotgun (WGS) entry which is preliminary data.</text>
</comment>
<dbReference type="SUPFAM" id="SSF140990">
    <property type="entry name" value="FtsH protease domain-like"/>
    <property type="match status" value="1"/>
</dbReference>
<dbReference type="SMART" id="SM00382">
    <property type="entry name" value="AAA"/>
    <property type="match status" value="1"/>
</dbReference>
<feature type="binding site" evidence="15">
    <location>
        <position position="430"/>
    </location>
    <ligand>
        <name>Zn(2+)</name>
        <dbReference type="ChEBI" id="CHEBI:29105"/>
        <note>catalytic</note>
    </ligand>
</feature>
<reference evidence="18 19" key="1">
    <citation type="journal article" date="2016" name="Nat. Commun.">
        <title>Thousands of microbial genomes shed light on interconnected biogeochemical processes in an aquifer system.</title>
        <authorList>
            <person name="Anantharaman K."/>
            <person name="Brown C.T."/>
            <person name="Hug L.A."/>
            <person name="Sharon I."/>
            <person name="Castelle C.J."/>
            <person name="Probst A.J."/>
            <person name="Thomas B.C."/>
            <person name="Singh A."/>
            <person name="Wilkins M.J."/>
            <person name="Karaoz U."/>
            <person name="Brodie E.L."/>
            <person name="Williams K.H."/>
            <person name="Hubbard S.S."/>
            <person name="Banfield J.F."/>
        </authorList>
    </citation>
    <scope>NUCLEOTIDE SEQUENCE [LARGE SCALE GENOMIC DNA]</scope>
</reference>
<dbReference type="GO" id="GO:0006508">
    <property type="term" value="P:proteolysis"/>
    <property type="evidence" value="ECO:0007669"/>
    <property type="project" value="UniProtKB-KW"/>
</dbReference>
<keyword evidence="13 15" id="KW-0472">Membrane</keyword>
<dbReference type="AlphaFoldDB" id="A0A1F5T318"/>
<comment type="function">
    <text evidence="15">Acts as a processive, ATP-dependent zinc metallopeptidase for both cytoplasmic and membrane proteins. Plays a role in the quality control of integral membrane proteins.</text>
</comment>
<accession>A0A1F5T318</accession>
<evidence type="ECO:0000256" key="4">
    <source>
        <dbReference type="ARBA" id="ARBA00022670"/>
    </source>
</evidence>
<proteinExistence type="inferred from homology"/>
<dbReference type="InterPro" id="IPR005936">
    <property type="entry name" value="FtsH"/>
</dbReference>
<feature type="domain" description="AAA+ ATPase" evidence="17">
    <location>
        <begin position="196"/>
        <end position="335"/>
    </location>
</feature>
<keyword evidence="12 15" id="KW-0482">Metalloprotease</keyword>
<gene>
    <name evidence="15" type="primary">ftsH</name>
    <name evidence="18" type="ORF">A2478_01395</name>
</gene>
<dbReference type="GO" id="GO:0030163">
    <property type="term" value="P:protein catabolic process"/>
    <property type="evidence" value="ECO:0007669"/>
    <property type="project" value="UniProtKB-UniRule"/>
</dbReference>
<keyword evidence="6 15" id="KW-0479">Metal-binding</keyword>
<evidence type="ECO:0000313" key="18">
    <source>
        <dbReference type="EMBL" id="OGF33338.1"/>
    </source>
</evidence>
<evidence type="ECO:0000256" key="9">
    <source>
        <dbReference type="ARBA" id="ARBA00022833"/>
    </source>
</evidence>
<evidence type="ECO:0000256" key="10">
    <source>
        <dbReference type="ARBA" id="ARBA00022840"/>
    </source>
</evidence>
<dbReference type="EMBL" id="MFGJ01000001">
    <property type="protein sequence ID" value="OGF33338.1"/>
    <property type="molecule type" value="Genomic_DNA"/>
</dbReference>
<dbReference type="Pfam" id="PF00004">
    <property type="entry name" value="AAA"/>
    <property type="match status" value="1"/>
</dbReference>
<dbReference type="InterPro" id="IPR000642">
    <property type="entry name" value="Peptidase_M41"/>
</dbReference>
<dbReference type="Pfam" id="PF17862">
    <property type="entry name" value="AAA_lid_3"/>
    <property type="match status" value="1"/>
</dbReference>
<dbReference type="InterPro" id="IPR027417">
    <property type="entry name" value="P-loop_NTPase"/>
</dbReference>
<dbReference type="EC" id="3.4.24.-" evidence="15"/>
<dbReference type="Proteomes" id="UP000179001">
    <property type="component" value="Unassembled WGS sequence"/>
</dbReference>
<keyword evidence="18" id="KW-0132">Cell division</keyword>
<comment type="subcellular location">
    <subcellularLocation>
        <location evidence="15">Cell membrane</location>
        <topology evidence="15">Multi-pass membrane protein</topology>
        <orientation evidence="15">Cytoplasmic side</orientation>
    </subcellularLocation>
    <subcellularLocation>
        <location evidence="1">Membrane</location>
    </subcellularLocation>
</comment>
<dbReference type="InterPro" id="IPR003959">
    <property type="entry name" value="ATPase_AAA_core"/>
</dbReference>
<keyword evidence="18" id="KW-0131">Cell cycle</keyword>
<evidence type="ECO:0000256" key="12">
    <source>
        <dbReference type="ARBA" id="ARBA00023049"/>
    </source>
</evidence>
<evidence type="ECO:0000259" key="17">
    <source>
        <dbReference type="SMART" id="SM00382"/>
    </source>
</evidence>
<keyword evidence="5 15" id="KW-0812">Transmembrane</keyword>
<dbReference type="STRING" id="1798002.A2478_01395"/>
<keyword evidence="10 15" id="KW-0067">ATP-binding</keyword>
<dbReference type="CDD" id="cd19501">
    <property type="entry name" value="RecA-like_FtsH"/>
    <property type="match status" value="1"/>
</dbReference>
<name>A0A1F5T318_9BACT</name>
<evidence type="ECO:0000256" key="1">
    <source>
        <dbReference type="ARBA" id="ARBA00004370"/>
    </source>
</evidence>
<dbReference type="PROSITE" id="PS00674">
    <property type="entry name" value="AAA"/>
    <property type="match status" value="1"/>
</dbReference>
<feature type="transmembrane region" description="Helical" evidence="15">
    <location>
        <begin position="113"/>
        <end position="132"/>
    </location>
</feature>
<feature type="binding site" evidence="15">
    <location>
        <position position="426"/>
    </location>
    <ligand>
        <name>Zn(2+)</name>
        <dbReference type="ChEBI" id="CHEBI:29105"/>
        <note>catalytic</note>
    </ligand>
</feature>
<dbReference type="Gene3D" id="3.40.50.300">
    <property type="entry name" value="P-loop containing nucleotide triphosphate hydrolases"/>
    <property type="match status" value="1"/>
</dbReference>
<dbReference type="Pfam" id="PF06480">
    <property type="entry name" value="FtsH_ext"/>
    <property type="match status" value="1"/>
</dbReference>
<organism evidence="18 19">
    <name type="scientific">Candidatus Falkowbacteria bacterium RIFOXYC2_FULL_36_12</name>
    <dbReference type="NCBI Taxonomy" id="1798002"/>
    <lineage>
        <taxon>Bacteria</taxon>
        <taxon>Candidatus Falkowiibacteriota</taxon>
    </lineage>
</organism>
<sequence>MKKSILKNIAIFFIVVLAIASLFSLYNLDSEPVENIDIQKMVQEINDEKIDKIAVQGNKLNITLLDGTNQSVYKEDIESFSELLSSYEISPDKLTKFSREVVKEDTFSMLMKSLLPTLLMVFFIGLLLWFMLRQVQGANKNAMSFGLSKAREQKKDSKTKTTFKNVAGVKEAKEELLEIVDFLKNPKKFLALGAKIPKGVLLMGPPGTGKTLLAKAVAGEAGVPFLSISGSEFVEMFVGVGASRVRDLFNRAKKNAPAIVFVDEIDAVGRQRGSGLGGSHDEREQTLNQILTEMDGFEPNANVIVMAATNRPDVLDPALLRPGRFDRQVVLDLPDINDREEILQVHMRNKPTEQDVNLRHVAERTSGMSGADLENVLNEAAILAARNNLKKITQSELLNSIEKVMIGPERKSHVLSEQEKKITAYHEAGHALVAHLLPNADPVHKVSIISRGHAAGYTLSLPESDKYLHKKSEFIDNIAVLLAGHTTEKVIFSEVTTGASNDLEKATKTARRLITRYGMSDKLVPRIYGEKEELIFLGRDIREQRNYSEKIAEEIDTEIDQLIFDAVETDKKILENHRDKLEAIVAELIEKETIEKDRFIEICGPKVSRENK</sequence>
<dbReference type="Pfam" id="PF01434">
    <property type="entry name" value="Peptidase_M41"/>
    <property type="match status" value="1"/>
</dbReference>
<dbReference type="GO" id="GO:0004176">
    <property type="term" value="F:ATP-dependent peptidase activity"/>
    <property type="evidence" value="ECO:0007669"/>
    <property type="project" value="InterPro"/>
</dbReference>
<feature type="transmembrane region" description="Helical" evidence="15">
    <location>
        <begin position="9"/>
        <end position="28"/>
    </location>
</feature>
<evidence type="ECO:0000256" key="11">
    <source>
        <dbReference type="ARBA" id="ARBA00022989"/>
    </source>
</evidence>
<dbReference type="FunFam" id="1.20.58.760:FF:000001">
    <property type="entry name" value="ATP-dependent zinc metalloprotease FtsH"/>
    <property type="match status" value="1"/>
</dbReference>
<evidence type="ECO:0000256" key="6">
    <source>
        <dbReference type="ARBA" id="ARBA00022723"/>
    </source>
</evidence>
<feature type="binding site" evidence="15">
    <location>
        <begin position="204"/>
        <end position="211"/>
    </location>
    <ligand>
        <name>ATP</name>
        <dbReference type="ChEBI" id="CHEBI:30616"/>
    </ligand>
</feature>
<comment type="similarity">
    <text evidence="16">Belongs to the AAA ATPase family.</text>
</comment>
<comment type="similarity">
    <text evidence="14 15">In the central section; belongs to the AAA ATPase family.</text>
</comment>
<dbReference type="FunFam" id="1.10.8.60:FF:000001">
    <property type="entry name" value="ATP-dependent zinc metalloprotease FtsH"/>
    <property type="match status" value="1"/>
</dbReference>
<dbReference type="InterPro" id="IPR003960">
    <property type="entry name" value="ATPase_AAA_CS"/>
</dbReference>
<evidence type="ECO:0000256" key="2">
    <source>
        <dbReference type="ARBA" id="ARBA00010044"/>
    </source>
</evidence>
<dbReference type="FunFam" id="3.40.50.300:FF:000001">
    <property type="entry name" value="ATP-dependent zinc metalloprotease FtsH"/>
    <property type="match status" value="1"/>
</dbReference>
<comment type="similarity">
    <text evidence="2 15">In the C-terminal section; belongs to the peptidase M41 family.</text>
</comment>
<dbReference type="GO" id="GO:0051301">
    <property type="term" value="P:cell division"/>
    <property type="evidence" value="ECO:0007669"/>
    <property type="project" value="UniProtKB-KW"/>
</dbReference>
<evidence type="ECO:0000256" key="16">
    <source>
        <dbReference type="RuleBase" id="RU003651"/>
    </source>
</evidence>
<dbReference type="InterPro" id="IPR011546">
    <property type="entry name" value="Pept_M41_FtsH_extracell"/>
</dbReference>
<keyword evidence="8 15" id="KW-0378">Hydrolase</keyword>
<dbReference type="GO" id="GO:0004222">
    <property type="term" value="F:metalloendopeptidase activity"/>
    <property type="evidence" value="ECO:0007669"/>
    <property type="project" value="InterPro"/>
</dbReference>
<comment type="subunit">
    <text evidence="15">Homohexamer.</text>
</comment>
<evidence type="ECO:0000256" key="8">
    <source>
        <dbReference type="ARBA" id="ARBA00022801"/>
    </source>
</evidence>
<dbReference type="HAMAP" id="MF_01458">
    <property type="entry name" value="FtsH"/>
    <property type="match status" value="1"/>
</dbReference>
<dbReference type="GO" id="GO:0016887">
    <property type="term" value="F:ATP hydrolysis activity"/>
    <property type="evidence" value="ECO:0007669"/>
    <property type="project" value="UniProtKB-UniRule"/>
</dbReference>
<evidence type="ECO:0000256" key="15">
    <source>
        <dbReference type="HAMAP-Rule" id="MF_01458"/>
    </source>
</evidence>
<keyword evidence="9 15" id="KW-0862">Zinc</keyword>
<evidence type="ECO:0000256" key="7">
    <source>
        <dbReference type="ARBA" id="ARBA00022741"/>
    </source>
</evidence>
<keyword evidence="11 15" id="KW-1133">Transmembrane helix</keyword>
<evidence type="ECO:0000256" key="13">
    <source>
        <dbReference type="ARBA" id="ARBA00023136"/>
    </source>
</evidence>
<dbReference type="InterPro" id="IPR037219">
    <property type="entry name" value="Peptidase_M41-like"/>
</dbReference>
<dbReference type="GO" id="GO:0005886">
    <property type="term" value="C:plasma membrane"/>
    <property type="evidence" value="ECO:0007669"/>
    <property type="project" value="UniProtKB-SubCell"/>
</dbReference>
<dbReference type="GO" id="GO:0008270">
    <property type="term" value="F:zinc ion binding"/>
    <property type="evidence" value="ECO:0007669"/>
    <property type="project" value="UniProtKB-UniRule"/>
</dbReference>
<evidence type="ECO:0000256" key="14">
    <source>
        <dbReference type="ARBA" id="ARBA00061570"/>
    </source>
</evidence>